<dbReference type="PROSITE" id="PS50262">
    <property type="entry name" value="G_PROTEIN_RECEP_F1_2"/>
    <property type="match status" value="1"/>
</dbReference>
<accession>A0A819AAL1</accession>
<feature type="domain" description="G-protein coupled receptors family 1 profile" evidence="6">
    <location>
        <begin position="23"/>
        <end position="278"/>
    </location>
</feature>
<feature type="transmembrane region" description="Helical" evidence="5">
    <location>
        <begin position="89"/>
        <end position="107"/>
    </location>
</feature>
<dbReference type="EMBL" id="CAJNOG010000793">
    <property type="protein sequence ID" value="CAF1359361.1"/>
    <property type="molecule type" value="Genomic_DNA"/>
</dbReference>
<dbReference type="GO" id="GO:0016020">
    <property type="term" value="C:membrane"/>
    <property type="evidence" value="ECO:0007669"/>
    <property type="project" value="UniProtKB-SubCell"/>
</dbReference>
<comment type="subcellular location">
    <subcellularLocation>
        <location evidence="1">Membrane</location>
    </subcellularLocation>
</comment>
<comment type="caution">
    <text evidence="8">The sequence shown here is derived from an EMBL/GenBank/DDBJ whole genome shotgun (WGS) entry which is preliminary data.</text>
</comment>
<evidence type="ECO:0000259" key="6">
    <source>
        <dbReference type="PROSITE" id="PS50262"/>
    </source>
</evidence>
<evidence type="ECO:0000256" key="1">
    <source>
        <dbReference type="ARBA" id="ARBA00004370"/>
    </source>
</evidence>
<sequence>MTFNQTGFILNIITFGIDLITYLNSLIIFIWIIFHIYFNRIKQDDRITIMHCMAIYLLLLIYTAILILSNIQTLLGDLYNYDFDSSWCIFLGYFSPVVLTTLYWCFVNQAFYRFCRVVYSPYRWLQYIWVYIIMVPIEFLLICILFYPILYWHDVVYIPNEHYCYVPYTHFRGILWLAFNCYGIPTTSLSLIYLRITIYLRQQTNNQILAIKQRQDRDLLVIRRILITIGLLLALGIPGVVFLVMLRITGEEYPLLLRIEWFFVSLSMIGLSISTVFFTSQLKQIIFKKFKNNRIIVIQNEAIARTIPMNDM</sequence>
<name>A0A819AAL1_9BILA</name>
<keyword evidence="4 5" id="KW-0472">Membrane</keyword>
<feature type="transmembrane region" description="Helical" evidence="5">
    <location>
        <begin position="173"/>
        <end position="194"/>
    </location>
</feature>
<feature type="transmembrane region" description="Helical" evidence="5">
    <location>
        <begin position="225"/>
        <end position="249"/>
    </location>
</feature>
<dbReference type="InterPro" id="IPR017452">
    <property type="entry name" value="GPCR_Rhodpsn_7TM"/>
</dbReference>
<protein>
    <recommendedName>
        <fullName evidence="6">G-protein coupled receptors family 1 profile domain-containing protein</fullName>
    </recommendedName>
</protein>
<dbReference type="CDD" id="cd00637">
    <property type="entry name" value="7tm_classA_rhodopsin-like"/>
    <property type="match status" value="1"/>
</dbReference>
<proteinExistence type="predicted"/>
<dbReference type="Proteomes" id="UP000663845">
    <property type="component" value="Unassembled WGS sequence"/>
</dbReference>
<feature type="transmembrane region" description="Helical" evidence="5">
    <location>
        <begin position="261"/>
        <end position="279"/>
    </location>
</feature>
<evidence type="ECO:0000313" key="9">
    <source>
        <dbReference type="Proteomes" id="UP000663844"/>
    </source>
</evidence>
<reference evidence="8" key="1">
    <citation type="submission" date="2021-02" db="EMBL/GenBank/DDBJ databases">
        <authorList>
            <person name="Nowell W R."/>
        </authorList>
    </citation>
    <scope>NUCLEOTIDE SEQUENCE</scope>
</reference>
<feature type="transmembrane region" description="Helical" evidence="5">
    <location>
        <begin position="12"/>
        <end position="37"/>
    </location>
</feature>
<evidence type="ECO:0000256" key="3">
    <source>
        <dbReference type="ARBA" id="ARBA00022989"/>
    </source>
</evidence>
<dbReference type="Proteomes" id="UP000663844">
    <property type="component" value="Unassembled WGS sequence"/>
</dbReference>
<dbReference type="EMBL" id="CAJOAZ010001203">
    <property type="protein sequence ID" value="CAF3780590.1"/>
    <property type="molecule type" value="Genomic_DNA"/>
</dbReference>
<keyword evidence="3 5" id="KW-1133">Transmembrane helix</keyword>
<dbReference type="Gene3D" id="1.20.1070.10">
    <property type="entry name" value="Rhodopsin 7-helix transmembrane proteins"/>
    <property type="match status" value="1"/>
</dbReference>
<evidence type="ECO:0000256" key="4">
    <source>
        <dbReference type="ARBA" id="ARBA00023136"/>
    </source>
</evidence>
<feature type="transmembrane region" description="Helical" evidence="5">
    <location>
        <begin position="128"/>
        <end position="153"/>
    </location>
</feature>
<evidence type="ECO:0000313" key="8">
    <source>
        <dbReference type="EMBL" id="CAF3780590.1"/>
    </source>
</evidence>
<gene>
    <name evidence="7" type="ORF">JYZ213_LOCUS35491</name>
    <name evidence="8" type="ORF">OXD698_LOCUS17121</name>
</gene>
<evidence type="ECO:0000313" key="7">
    <source>
        <dbReference type="EMBL" id="CAF1359361.1"/>
    </source>
</evidence>
<evidence type="ECO:0000256" key="5">
    <source>
        <dbReference type="SAM" id="Phobius"/>
    </source>
</evidence>
<feature type="transmembrane region" description="Helical" evidence="5">
    <location>
        <begin position="49"/>
        <end position="69"/>
    </location>
</feature>
<evidence type="ECO:0000256" key="2">
    <source>
        <dbReference type="ARBA" id="ARBA00022692"/>
    </source>
</evidence>
<organism evidence="8 9">
    <name type="scientific">Adineta steineri</name>
    <dbReference type="NCBI Taxonomy" id="433720"/>
    <lineage>
        <taxon>Eukaryota</taxon>
        <taxon>Metazoa</taxon>
        <taxon>Spiralia</taxon>
        <taxon>Gnathifera</taxon>
        <taxon>Rotifera</taxon>
        <taxon>Eurotatoria</taxon>
        <taxon>Bdelloidea</taxon>
        <taxon>Adinetida</taxon>
        <taxon>Adinetidae</taxon>
        <taxon>Adineta</taxon>
    </lineage>
</organism>
<keyword evidence="2 5" id="KW-0812">Transmembrane</keyword>
<dbReference type="AlphaFoldDB" id="A0A819AAL1"/>